<reference evidence="3 4" key="2">
    <citation type="submission" date="2023-10" db="EMBL/GenBank/DDBJ databases">
        <authorList>
            <person name="Han X.F."/>
        </authorList>
    </citation>
    <scope>NUCLEOTIDE SEQUENCE [LARGE SCALE GENOMIC DNA]</scope>
    <source>
        <strain evidence="3 4">KCTC 39840</strain>
    </source>
</reference>
<feature type="transmembrane region" description="Helical" evidence="2">
    <location>
        <begin position="138"/>
        <end position="162"/>
    </location>
</feature>
<keyword evidence="4" id="KW-1185">Reference proteome</keyword>
<evidence type="ECO:0000256" key="2">
    <source>
        <dbReference type="SAM" id="Phobius"/>
    </source>
</evidence>
<feature type="region of interest" description="Disordered" evidence="1">
    <location>
        <begin position="454"/>
        <end position="485"/>
    </location>
</feature>
<feature type="transmembrane region" description="Helical" evidence="2">
    <location>
        <begin position="168"/>
        <end position="187"/>
    </location>
</feature>
<keyword evidence="2" id="KW-0472">Membrane</keyword>
<accession>A0ABU4HW72</accession>
<dbReference type="EMBL" id="JAWSTH010000094">
    <property type="protein sequence ID" value="MDW5597572.1"/>
    <property type="molecule type" value="Genomic_DNA"/>
</dbReference>
<evidence type="ECO:0000256" key="1">
    <source>
        <dbReference type="SAM" id="MobiDB-lite"/>
    </source>
</evidence>
<comment type="caution">
    <text evidence="3">The sequence shown here is derived from an EMBL/GenBank/DDBJ whole genome shotgun (WGS) entry which is preliminary data.</text>
</comment>
<reference evidence="4" key="1">
    <citation type="submission" date="2023-07" db="EMBL/GenBank/DDBJ databases">
        <title>Conexibacter stalactiti sp. nov., isolated from stalactites in a lava cave and emended description of the genus Conexibacter.</title>
        <authorList>
            <person name="Lee S.D."/>
        </authorList>
    </citation>
    <scope>NUCLEOTIDE SEQUENCE [LARGE SCALE GENOMIC DNA]</scope>
    <source>
        <strain evidence="4">KCTC 39840</strain>
    </source>
</reference>
<feature type="compositionally biased region" description="Basic and acidic residues" evidence="1">
    <location>
        <begin position="456"/>
        <end position="466"/>
    </location>
</feature>
<dbReference type="InterPro" id="IPR011042">
    <property type="entry name" value="6-blade_b-propeller_TolB-like"/>
</dbReference>
<gene>
    <name evidence="3" type="ORF">R7226_24695</name>
</gene>
<keyword evidence="2" id="KW-1133">Transmembrane helix</keyword>
<dbReference type="SUPFAM" id="SSF50969">
    <property type="entry name" value="YVTN repeat-like/Quinoprotein amine dehydrogenase"/>
    <property type="match status" value="1"/>
</dbReference>
<organism evidence="3 4">
    <name type="scientific">Conexibacter stalactiti</name>
    <dbReference type="NCBI Taxonomy" id="1940611"/>
    <lineage>
        <taxon>Bacteria</taxon>
        <taxon>Bacillati</taxon>
        <taxon>Actinomycetota</taxon>
        <taxon>Thermoleophilia</taxon>
        <taxon>Solirubrobacterales</taxon>
        <taxon>Conexibacteraceae</taxon>
        <taxon>Conexibacter</taxon>
    </lineage>
</organism>
<dbReference type="Gene3D" id="2.120.10.30">
    <property type="entry name" value="TolB, C-terminal domain"/>
    <property type="match status" value="1"/>
</dbReference>
<evidence type="ECO:0000313" key="4">
    <source>
        <dbReference type="Proteomes" id="UP001284601"/>
    </source>
</evidence>
<name>A0ABU4HW72_9ACTN</name>
<feature type="transmembrane region" description="Helical" evidence="2">
    <location>
        <begin position="94"/>
        <end position="117"/>
    </location>
</feature>
<feature type="transmembrane region" description="Helical" evidence="2">
    <location>
        <begin position="222"/>
        <end position="239"/>
    </location>
</feature>
<dbReference type="RefSeq" id="WP_318600038.1">
    <property type="nucleotide sequence ID" value="NZ_JAWSTH010000094.1"/>
</dbReference>
<evidence type="ECO:0008006" key="5">
    <source>
        <dbReference type="Google" id="ProtNLM"/>
    </source>
</evidence>
<protein>
    <recommendedName>
        <fullName evidence="5">Cytochrome C biogenesis protein transmembrane domain-containing protein</fullName>
    </recommendedName>
</protein>
<dbReference type="Proteomes" id="UP001284601">
    <property type="component" value="Unassembled WGS sequence"/>
</dbReference>
<dbReference type="InterPro" id="IPR011044">
    <property type="entry name" value="Quino_amine_DH_bsu"/>
</dbReference>
<keyword evidence="2" id="KW-0812">Transmembrane</keyword>
<proteinExistence type="predicted"/>
<evidence type="ECO:0000313" key="3">
    <source>
        <dbReference type="EMBL" id="MDW5597572.1"/>
    </source>
</evidence>
<sequence>MLTTLLLAAAAFAAGVTGAWSPCGFSMVETLAGAAGREGASGRRLIRAACATFAAGALLGGALTFGLLSVLGQALGAGGEAGVIGGGAGDGADLALIAAAALALAAALADGLGLRVAPQIRRQVPERWRRTLPLPLAAALYGVLLGLGFTTFVLAFAVWALAGICVALGAPATGLAIGVAFGLGRALPVVAMAPRFDTLGIHLAERMAAEPRLLRTLRRADAALLVAAALALLLGPTAASADARANLVATDATDPSVSDGALAWMVPGDGRAVIRVPGQRPASYYATRLAIGEGNLATATPGAIEVRTLADGAQVATIPHARAGITGLAVSQRWVAMRMSRPRGGDELLVASLAGAAVAPVVQTRSGGSLSRPSLDGDQLAYAVGTRHGSRIVVRDLATGQARTVLRSRRTQLSQPSVLGHALLYVEARACDQRLRITTTSGRRRTRTLLTLGGTARRDRGHEHGHARQGNRPSGCPRGTPPRSGRMLWSTALAADAAYVTRWTPRTRRTALLRLPR</sequence>